<name>A0ABU7KPR2_9ACTN</name>
<evidence type="ECO:0000313" key="7">
    <source>
        <dbReference type="EMBL" id="MEE2051285.1"/>
    </source>
</evidence>
<dbReference type="SUPFAM" id="SSF88659">
    <property type="entry name" value="Sigma3 and sigma4 domains of RNA polymerase sigma factors"/>
    <property type="match status" value="1"/>
</dbReference>
<accession>A0ABU7KPR2</accession>
<comment type="similarity">
    <text evidence="1">Belongs to the sigma-70 factor family. ECF subfamily.</text>
</comment>
<protein>
    <submittedName>
        <fullName evidence="7">RNA polymerase sigma factor</fullName>
    </submittedName>
</protein>
<feature type="domain" description="RNA polymerase sigma-70 region 2" evidence="5">
    <location>
        <begin position="14"/>
        <end position="80"/>
    </location>
</feature>
<dbReference type="Pfam" id="PF04542">
    <property type="entry name" value="Sigma70_r2"/>
    <property type="match status" value="1"/>
</dbReference>
<dbReference type="Gene3D" id="1.10.10.10">
    <property type="entry name" value="Winged helix-like DNA-binding domain superfamily/Winged helix DNA-binding domain"/>
    <property type="match status" value="1"/>
</dbReference>
<evidence type="ECO:0000259" key="5">
    <source>
        <dbReference type="Pfam" id="PF04542"/>
    </source>
</evidence>
<sequence>MRAKEGARDALDSLFARTRDDVARFIARRVDPSWVEDLTQETFSRALRGLDHYAGRAPVRAWLFSVARHTVADRYRAQSRIPRHEAVDGWAEEGVCAHQGRFDEYLALLSLLQDLPEDRRTAFVLTQIQGMPYAEAARAVGAPVGTVRSRVARGRRDLARMLRQAA</sequence>
<evidence type="ECO:0000259" key="6">
    <source>
        <dbReference type="Pfam" id="PF08281"/>
    </source>
</evidence>
<keyword evidence="3" id="KW-0731">Sigma factor</keyword>
<evidence type="ECO:0000256" key="2">
    <source>
        <dbReference type="ARBA" id="ARBA00023015"/>
    </source>
</evidence>
<dbReference type="Proteomes" id="UP001348641">
    <property type="component" value="Unassembled WGS sequence"/>
</dbReference>
<dbReference type="Pfam" id="PF08281">
    <property type="entry name" value="Sigma70_r4_2"/>
    <property type="match status" value="1"/>
</dbReference>
<evidence type="ECO:0000313" key="8">
    <source>
        <dbReference type="Proteomes" id="UP001348641"/>
    </source>
</evidence>
<dbReference type="PANTHER" id="PTHR43133">
    <property type="entry name" value="RNA POLYMERASE ECF-TYPE SIGMA FACTO"/>
    <property type="match status" value="1"/>
</dbReference>
<dbReference type="InterPro" id="IPR013325">
    <property type="entry name" value="RNA_pol_sigma_r2"/>
</dbReference>
<dbReference type="InterPro" id="IPR039425">
    <property type="entry name" value="RNA_pol_sigma-70-like"/>
</dbReference>
<dbReference type="InterPro" id="IPR013324">
    <property type="entry name" value="RNA_pol_sigma_r3/r4-like"/>
</dbReference>
<reference evidence="7 8" key="1">
    <citation type="submission" date="2023-07" db="EMBL/GenBank/DDBJ databases">
        <authorList>
            <person name="Girao M."/>
            <person name="Carvalho M.F."/>
        </authorList>
    </citation>
    <scope>NUCLEOTIDE SEQUENCE [LARGE SCALE GENOMIC DNA]</scope>
    <source>
        <strain evidence="7 8">66/93</strain>
    </source>
</reference>
<dbReference type="SUPFAM" id="SSF88946">
    <property type="entry name" value="Sigma2 domain of RNA polymerase sigma factors"/>
    <property type="match status" value="1"/>
</dbReference>
<gene>
    <name evidence="7" type="ORF">Q8A49_12360</name>
</gene>
<dbReference type="Gene3D" id="1.10.1740.10">
    <property type="match status" value="1"/>
</dbReference>
<proteinExistence type="inferred from homology"/>
<feature type="domain" description="RNA polymerase sigma factor 70 region 4 type 2" evidence="6">
    <location>
        <begin position="106"/>
        <end position="158"/>
    </location>
</feature>
<evidence type="ECO:0000256" key="4">
    <source>
        <dbReference type="ARBA" id="ARBA00023163"/>
    </source>
</evidence>
<evidence type="ECO:0000256" key="3">
    <source>
        <dbReference type="ARBA" id="ARBA00023082"/>
    </source>
</evidence>
<organism evidence="7 8">
    <name type="scientific">Nocardiopsis tropica</name>
    <dbReference type="NCBI Taxonomy" id="109330"/>
    <lineage>
        <taxon>Bacteria</taxon>
        <taxon>Bacillati</taxon>
        <taxon>Actinomycetota</taxon>
        <taxon>Actinomycetes</taxon>
        <taxon>Streptosporangiales</taxon>
        <taxon>Nocardiopsidaceae</taxon>
        <taxon>Nocardiopsis</taxon>
    </lineage>
</organism>
<keyword evidence="4" id="KW-0804">Transcription</keyword>
<dbReference type="NCBIfam" id="TIGR02937">
    <property type="entry name" value="sigma70-ECF"/>
    <property type="match status" value="1"/>
</dbReference>
<dbReference type="InterPro" id="IPR014284">
    <property type="entry name" value="RNA_pol_sigma-70_dom"/>
</dbReference>
<dbReference type="InterPro" id="IPR007627">
    <property type="entry name" value="RNA_pol_sigma70_r2"/>
</dbReference>
<evidence type="ECO:0000256" key="1">
    <source>
        <dbReference type="ARBA" id="ARBA00010641"/>
    </source>
</evidence>
<dbReference type="InterPro" id="IPR036388">
    <property type="entry name" value="WH-like_DNA-bd_sf"/>
</dbReference>
<keyword evidence="2" id="KW-0805">Transcription regulation</keyword>
<dbReference type="InterPro" id="IPR013249">
    <property type="entry name" value="RNA_pol_sigma70_r4_t2"/>
</dbReference>
<dbReference type="EMBL" id="JAUUCC010000027">
    <property type="protein sequence ID" value="MEE2051285.1"/>
    <property type="molecule type" value="Genomic_DNA"/>
</dbReference>
<comment type="caution">
    <text evidence="7">The sequence shown here is derived from an EMBL/GenBank/DDBJ whole genome shotgun (WGS) entry which is preliminary data.</text>
</comment>
<dbReference type="PANTHER" id="PTHR43133:SF61">
    <property type="entry name" value="ECF RNA POLYMERASE SIGMA FACTOR SIGC"/>
    <property type="match status" value="1"/>
</dbReference>